<gene>
    <name evidence="2" type="ORF">J1605_011640</name>
</gene>
<evidence type="ECO:0000313" key="3">
    <source>
        <dbReference type="Proteomes" id="UP001159641"/>
    </source>
</evidence>
<dbReference type="Proteomes" id="UP001159641">
    <property type="component" value="Unassembled WGS sequence"/>
</dbReference>
<comment type="caution">
    <text evidence="2">The sequence shown here is derived from an EMBL/GenBank/DDBJ whole genome shotgun (WGS) entry which is preliminary data.</text>
</comment>
<organism evidence="2 3">
    <name type="scientific">Eschrichtius robustus</name>
    <name type="common">California gray whale</name>
    <name type="synonym">Eschrichtius gibbosus</name>
    <dbReference type="NCBI Taxonomy" id="9764"/>
    <lineage>
        <taxon>Eukaryota</taxon>
        <taxon>Metazoa</taxon>
        <taxon>Chordata</taxon>
        <taxon>Craniata</taxon>
        <taxon>Vertebrata</taxon>
        <taxon>Euteleostomi</taxon>
        <taxon>Mammalia</taxon>
        <taxon>Eutheria</taxon>
        <taxon>Laurasiatheria</taxon>
        <taxon>Artiodactyla</taxon>
        <taxon>Whippomorpha</taxon>
        <taxon>Cetacea</taxon>
        <taxon>Mysticeti</taxon>
        <taxon>Eschrichtiidae</taxon>
        <taxon>Eschrichtius</taxon>
    </lineage>
</organism>
<dbReference type="EMBL" id="JAIQCJ010002160">
    <property type="protein sequence ID" value="KAJ8780376.1"/>
    <property type="molecule type" value="Genomic_DNA"/>
</dbReference>
<keyword evidence="3" id="KW-1185">Reference proteome</keyword>
<evidence type="ECO:0000313" key="2">
    <source>
        <dbReference type="EMBL" id="KAJ8780376.1"/>
    </source>
</evidence>
<proteinExistence type="predicted"/>
<feature type="region of interest" description="Disordered" evidence="1">
    <location>
        <begin position="57"/>
        <end position="84"/>
    </location>
</feature>
<reference evidence="2 3" key="1">
    <citation type="submission" date="2022-11" db="EMBL/GenBank/DDBJ databases">
        <title>Whole genome sequence of Eschrichtius robustus ER-17-0199.</title>
        <authorList>
            <person name="Bruniche-Olsen A."/>
            <person name="Black A.N."/>
            <person name="Fields C.J."/>
            <person name="Walden K."/>
            <person name="Dewoody J.A."/>
        </authorList>
    </citation>
    <scope>NUCLEOTIDE SEQUENCE [LARGE SCALE GENOMIC DNA]</scope>
    <source>
        <strain evidence="2">ER-17-0199</strain>
        <tissue evidence="2">Blubber</tissue>
    </source>
</reference>
<protein>
    <submittedName>
        <fullName evidence="2">Uncharacterized protein</fullName>
    </submittedName>
</protein>
<sequence>MWFGKINVALVFRREMEERWDAGNVVRLLLLQQWKIEEKDLKEIAVAKVKRTQKLLSKNPKNPYDESSRDVSSVRPADDEAGMSSCPQPWFVVIKEHQNFSNGSQPVALKDGLVADVGQFSSLEPGE</sequence>
<dbReference type="AlphaFoldDB" id="A0AB34GLB1"/>
<accession>A0AB34GLB1</accession>
<evidence type="ECO:0000256" key="1">
    <source>
        <dbReference type="SAM" id="MobiDB-lite"/>
    </source>
</evidence>
<name>A0AB34GLB1_ESCRO</name>